<dbReference type="EMBL" id="OCNJ01000005">
    <property type="protein sequence ID" value="SOD96086.1"/>
    <property type="molecule type" value="Genomic_DNA"/>
</dbReference>
<sequence length="140" mass="15395">MPMPREIPSVPDHWQQFLSSLLVAVALPLSPLVIDKAIKGYVPDTTLFLTVALYILAIAGSSRSTLMLGLSIFVGGGYLLAYGYISNSKADAALAPDEWIPVVARYAFVAIFVLQQVAERYNRHVAKKDPFWPFRPTTGN</sequence>
<dbReference type="Proteomes" id="UP000219621">
    <property type="component" value="Unassembled WGS sequence"/>
</dbReference>
<accession>A0A286GLL9</accession>
<feature type="transmembrane region" description="Helical" evidence="1">
    <location>
        <begin position="41"/>
        <end position="59"/>
    </location>
</feature>
<name>A0A286GLL9_9PROT</name>
<dbReference type="AlphaFoldDB" id="A0A286GLL9"/>
<feature type="transmembrane region" description="Helical" evidence="1">
    <location>
        <begin position="66"/>
        <end position="87"/>
    </location>
</feature>
<keyword evidence="3" id="KW-1185">Reference proteome</keyword>
<keyword evidence="1" id="KW-0472">Membrane</keyword>
<protein>
    <submittedName>
        <fullName evidence="2">Uncharacterized protein</fullName>
    </submittedName>
</protein>
<keyword evidence="1" id="KW-0812">Transmembrane</keyword>
<keyword evidence="1" id="KW-1133">Transmembrane helix</keyword>
<evidence type="ECO:0000313" key="3">
    <source>
        <dbReference type="Proteomes" id="UP000219621"/>
    </source>
</evidence>
<gene>
    <name evidence="2" type="ORF">SAMN05421508_105149</name>
</gene>
<evidence type="ECO:0000313" key="2">
    <source>
        <dbReference type="EMBL" id="SOD96086.1"/>
    </source>
</evidence>
<reference evidence="3" key="1">
    <citation type="submission" date="2017-09" db="EMBL/GenBank/DDBJ databases">
        <authorList>
            <person name="Varghese N."/>
            <person name="Submissions S."/>
        </authorList>
    </citation>
    <scope>NUCLEOTIDE SEQUENCE [LARGE SCALE GENOMIC DNA]</scope>
    <source>
        <strain evidence="3">USBA 140</strain>
    </source>
</reference>
<organism evidence="2 3">
    <name type="scientific">Caenispirillum bisanense</name>
    <dbReference type="NCBI Taxonomy" id="414052"/>
    <lineage>
        <taxon>Bacteria</taxon>
        <taxon>Pseudomonadati</taxon>
        <taxon>Pseudomonadota</taxon>
        <taxon>Alphaproteobacteria</taxon>
        <taxon>Rhodospirillales</taxon>
        <taxon>Novispirillaceae</taxon>
        <taxon>Caenispirillum</taxon>
    </lineage>
</organism>
<proteinExistence type="predicted"/>
<dbReference type="RefSeq" id="WP_097279527.1">
    <property type="nucleotide sequence ID" value="NZ_OCNJ01000005.1"/>
</dbReference>
<evidence type="ECO:0000256" key="1">
    <source>
        <dbReference type="SAM" id="Phobius"/>
    </source>
</evidence>